<evidence type="ECO:0000259" key="1">
    <source>
        <dbReference type="Pfam" id="PF13649"/>
    </source>
</evidence>
<reference evidence="2 3" key="1">
    <citation type="submission" date="2018-06" db="EMBL/GenBank/DDBJ databases">
        <authorList>
            <consortium name="Pathogen Informatics"/>
            <person name="Doyle S."/>
        </authorList>
    </citation>
    <scope>NUCLEOTIDE SEQUENCE [LARGE SCALE GENOMIC DNA]</scope>
    <source>
        <strain evidence="2 3">NCTC12722</strain>
    </source>
</reference>
<dbReference type="Proteomes" id="UP000254343">
    <property type="component" value="Unassembled WGS sequence"/>
</dbReference>
<dbReference type="InterPro" id="IPR041698">
    <property type="entry name" value="Methyltransf_25"/>
</dbReference>
<dbReference type="Gene3D" id="3.40.50.150">
    <property type="entry name" value="Vaccinia Virus protein VP39"/>
    <property type="match status" value="1"/>
</dbReference>
<dbReference type="PANTHER" id="PTHR43591">
    <property type="entry name" value="METHYLTRANSFERASE"/>
    <property type="match status" value="1"/>
</dbReference>
<dbReference type="EMBL" id="UIGB01000001">
    <property type="protein sequence ID" value="SUU83106.1"/>
    <property type="molecule type" value="Genomic_DNA"/>
</dbReference>
<feature type="domain" description="Methyltransferase" evidence="1">
    <location>
        <begin position="107"/>
        <end position="198"/>
    </location>
</feature>
<accession>A0A380W2P5</accession>
<dbReference type="CDD" id="cd02440">
    <property type="entry name" value="AdoMet_MTases"/>
    <property type="match status" value="1"/>
</dbReference>
<keyword evidence="2" id="KW-0489">Methyltransferase</keyword>
<evidence type="ECO:0000313" key="2">
    <source>
        <dbReference type="EMBL" id="SUU83106.1"/>
    </source>
</evidence>
<dbReference type="RefSeq" id="WP_002717887.1">
    <property type="nucleotide sequence ID" value="NZ_UFSI01000001.1"/>
</dbReference>
<protein>
    <submittedName>
        <fullName evidence="2">Trans-aconitate methyltransferase</fullName>
    </submittedName>
</protein>
<dbReference type="AlphaFoldDB" id="A0A380W2P5"/>
<dbReference type="SUPFAM" id="SSF53335">
    <property type="entry name" value="S-adenosyl-L-methionine-dependent methyltransferases"/>
    <property type="match status" value="1"/>
</dbReference>
<keyword evidence="2" id="KW-0808">Transferase</keyword>
<evidence type="ECO:0000313" key="3">
    <source>
        <dbReference type="Proteomes" id="UP000254343"/>
    </source>
</evidence>
<sequence>MSFWTQKLKSRFSQKADLPAPLLAERPVERNWKRVSDEDWKQVLIRSVDEPIIDGVSFPRFPPPDLQARFVGSANSSALGEALTFYSLFKNKSEELDEPINAESTFLDFGCGWGRFLRFFWREFDEKRLAGVDVDPDMIELCRASGIEAQLHRIDNIGNLPFGDNSFSHIMAYSVFTHLPEHVHLHWIRELHRVAKNGCILICTTQPRRFIEFIASITDPQTSWHASLKKAAGDTEARLQQFDRGEFVYLASGGGAYRDKSVYGDAIMPVEWLREKWHPYFEIEEYIDNRQMAGQAIVIAKQKAI</sequence>
<name>A0A380W2P5_AFIFE</name>
<organism evidence="2 3">
    <name type="scientific">Afipia felis</name>
    <name type="common">Cat scratch disease bacillus</name>
    <dbReference type="NCBI Taxonomy" id="1035"/>
    <lineage>
        <taxon>Bacteria</taxon>
        <taxon>Pseudomonadati</taxon>
        <taxon>Pseudomonadota</taxon>
        <taxon>Alphaproteobacteria</taxon>
        <taxon>Hyphomicrobiales</taxon>
        <taxon>Nitrobacteraceae</taxon>
        <taxon>Afipia</taxon>
    </lineage>
</organism>
<dbReference type="PANTHER" id="PTHR43591:SF110">
    <property type="entry name" value="RHODANESE DOMAIN-CONTAINING PROTEIN"/>
    <property type="match status" value="1"/>
</dbReference>
<gene>
    <name evidence="2" type="ORF">NCTC12722_00266</name>
</gene>
<dbReference type="InterPro" id="IPR029063">
    <property type="entry name" value="SAM-dependent_MTases_sf"/>
</dbReference>
<dbReference type="GO" id="GO:0032259">
    <property type="term" value="P:methylation"/>
    <property type="evidence" value="ECO:0007669"/>
    <property type="project" value="UniProtKB-KW"/>
</dbReference>
<dbReference type="GO" id="GO:0008168">
    <property type="term" value="F:methyltransferase activity"/>
    <property type="evidence" value="ECO:0007669"/>
    <property type="project" value="UniProtKB-KW"/>
</dbReference>
<dbReference type="Pfam" id="PF13649">
    <property type="entry name" value="Methyltransf_25"/>
    <property type="match status" value="1"/>
</dbReference>
<proteinExistence type="predicted"/>